<evidence type="ECO:0000259" key="2">
    <source>
        <dbReference type="Pfam" id="PF02036"/>
    </source>
</evidence>
<dbReference type="EMBL" id="AP023439">
    <property type="protein sequence ID" value="BCL18282.1"/>
    <property type="molecule type" value="Genomic_DNA"/>
</dbReference>
<dbReference type="NCBIfam" id="TIGR03083">
    <property type="entry name" value="maleylpyruvate isomerase family mycothiol-dependent enzyme"/>
    <property type="match status" value="1"/>
</dbReference>
<dbReference type="InterPro" id="IPR024344">
    <property type="entry name" value="MDMPI_metal-binding"/>
</dbReference>
<dbReference type="GO" id="GO:0046872">
    <property type="term" value="F:metal ion binding"/>
    <property type="evidence" value="ECO:0007669"/>
    <property type="project" value="InterPro"/>
</dbReference>
<evidence type="ECO:0008006" key="6">
    <source>
        <dbReference type="Google" id="ProtNLM"/>
    </source>
</evidence>
<protein>
    <recommendedName>
        <fullName evidence="6">Mycothiol-dependent maleylpyruvate isomerase metal-binding domain-containing protein</fullName>
    </recommendedName>
</protein>
<evidence type="ECO:0000313" key="4">
    <source>
        <dbReference type="EMBL" id="BCL18282.1"/>
    </source>
</evidence>
<dbReference type="InterPro" id="IPR017517">
    <property type="entry name" value="Maleyloyr_isom"/>
</dbReference>
<dbReference type="KEGG" id="stui:GCM10017668_01250"/>
<dbReference type="AlphaFoldDB" id="A0A7G1N7T0"/>
<evidence type="ECO:0000313" key="5">
    <source>
        <dbReference type="Proteomes" id="UP000516373"/>
    </source>
</evidence>
<feature type="domain" description="Mycothiol-dependent maleylpyruvate isomerase metal-binding" evidence="3">
    <location>
        <begin position="113"/>
        <end position="244"/>
    </location>
</feature>
<dbReference type="InterPro" id="IPR036527">
    <property type="entry name" value="SCP2_sterol-bd_dom_sf"/>
</dbReference>
<gene>
    <name evidence="4" type="ORF">GCM10017668_01250</name>
</gene>
<dbReference type="SUPFAM" id="SSF55718">
    <property type="entry name" value="SCP-like"/>
    <property type="match status" value="1"/>
</dbReference>
<dbReference type="Pfam" id="PF02036">
    <property type="entry name" value="SCP2"/>
    <property type="match status" value="1"/>
</dbReference>
<evidence type="ECO:0000256" key="1">
    <source>
        <dbReference type="SAM" id="MobiDB-lite"/>
    </source>
</evidence>
<organism evidence="4 5">
    <name type="scientific">Streptomyces tuirus</name>
    <dbReference type="NCBI Taxonomy" id="68278"/>
    <lineage>
        <taxon>Bacteria</taxon>
        <taxon>Bacillati</taxon>
        <taxon>Actinomycetota</taxon>
        <taxon>Actinomycetes</taxon>
        <taxon>Kitasatosporales</taxon>
        <taxon>Streptomycetaceae</taxon>
        <taxon>Streptomyces</taxon>
    </lineage>
</organism>
<dbReference type="InterPro" id="IPR003033">
    <property type="entry name" value="SCP2_sterol-bd_dom"/>
</dbReference>
<evidence type="ECO:0000259" key="3">
    <source>
        <dbReference type="Pfam" id="PF11716"/>
    </source>
</evidence>
<dbReference type="InterPro" id="IPR034660">
    <property type="entry name" value="DinB/YfiT-like"/>
</dbReference>
<sequence>MPESLPDTCGARPAGPPGQAGPVAGPGTKGEVIAMEETRGVSEAPVGTAAPGEAGLAQGGQPSSIPEPRNEGNAPEPEVATERSALAEPVARTAKAPDGEGTTLPPGLDIAIRDTAADIAALLRGATDTGRPVPGLTWTVGETAAHLAQANVLMADVAAGRERVHGDGTPEGIAEANARVLAAYGERAAGPLADLIEAGATSFLAALPERRPDETLRTPMGPMDPATLASYLLTHMLGHGYDLARAQGRPHMIDRGRVELTLPFMKTVMPRVVAPAAVAGLTARFTVRLWGGAAFGVTVADGGVTVHDRPEARADCTILTEPAAFLLMALGRGGPWGAIARGRALAWGRKPWLAPRFPTLFTAP</sequence>
<dbReference type="SUPFAM" id="SSF109854">
    <property type="entry name" value="DinB/YfiT-like putative metalloenzymes"/>
    <property type="match status" value="1"/>
</dbReference>
<proteinExistence type="predicted"/>
<dbReference type="Pfam" id="PF11716">
    <property type="entry name" value="MDMPI_N"/>
    <property type="match status" value="1"/>
</dbReference>
<dbReference type="Proteomes" id="UP000516373">
    <property type="component" value="Chromosome"/>
</dbReference>
<feature type="domain" description="SCP2" evidence="2">
    <location>
        <begin position="276"/>
        <end position="342"/>
    </location>
</feature>
<feature type="region of interest" description="Disordered" evidence="1">
    <location>
        <begin position="1"/>
        <end position="108"/>
    </location>
</feature>
<reference evidence="4 5" key="1">
    <citation type="journal article" date="2014" name="Int. J. Syst. Evol. Microbiol.">
        <title>Complete genome sequence of Corynebacterium casei LMG S-19264T (=DSM 44701T), isolated from a smear-ripened cheese.</title>
        <authorList>
            <consortium name="US DOE Joint Genome Institute (JGI-PGF)"/>
            <person name="Walter F."/>
            <person name="Albersmeier A."/>
            <person name="Kalinowski J."/>
            <person name="Ruckert C."/>
        </authorList>
    </citation>
    <scope>NUCLEOTIDE SEQUENCE [LARGE SCALE GENOMIC DNA]</scope>
    <source>
        <strain evidence="4 5">JCM 4255</strain>
    </source>
</reference>
<accession>A0A7G1N7T0</accession>
<name>A0A7G1N7T0_9ACTN</name>